<gene>
    <name evidence="1" type="ORF">P800_01234</name>
</gene>
<dbReference type="EMBL" id="AYHO01000002">
    <property type="protein sequence ID" value="ESJ96410.1"/>
    <property type="molecule type" value="Genomic_DNA"/>
</dbReference>
<accession>A0ABN0Q0Q5</accession>
<proteinExistence type="predicted"/>
<comment type="caution">
    <text evidence="1">The sequence shown here is derived from an EMBL/GenBank/DDBJ whole genome shotgun (WGS) entry which is preliminary data.</text>
</comment>
<organism evidence="1 2">
    <name type="scientific">Acinetobacter lwoffii NCTC 5866 = CIP 64.10 = NIPH 512</name>
    <dbReference type="NCBI Taxonomy" id="981327"/>
    <lineage>
        <taxon>Bacteria</taxon>
        <taxon>Pseudomonadati</taxon>
        <taxon>Pseudomonadota</taxon>
        <taxon>Gammaproteobacteria</taxon>
        <taxon>Moraxellales</taxon>
        <taxon>Moraxellaceae</taxon>
        <taxon>Acinetobacter</taxon>
    </lineage>
</organism>
<evidence type="ECO:0000313" key="1">
    <source>
        <dbReference type="EMBL" id="ESJ96410.1"/>
    </source>
</evidence>
<name>A0ABN0Q0Q5_ACILW</name>
<reference evidence="1 2" key="1">
    <citation type="submission" date="2013-10" db="EMBL/GenBank/DDBJ databases">
        <title>The Genome Sequence of Acinetobacter lwoffii NIPH 512.</title>
        <authorList>
            <consortium name="The Broad Institute Genomics Platform"/>
            <consortium name="The Broad Institute Genome Sequencing Center for Infectious Disease"/>
            <person name="Cerqueira G."/>
            <person name="Feldgarden M."/>
            <person name="Courvalin P."/>
            <person name="Grillot-Courvalin C."/>
            <person name="Clermont D."/>
            <person name="Rocha E."/>
            <person name="Yoon E.-J."/>
            <person name="Nemec A."/>
            <person name="Young S.K."/>
            <person name="Zeng Q."/>
            <person name="Gargeya S."/>
            <person name="Fitzgerald M."/>
            <person name="Abouelleil A."/>
            <person name="Alvarado L."/>
            <person name="Berlin A.M."/>
            <person name="Chapman S.B."/>
            <person name="Gainer-Dewar J."/>
            <person name="Goldberg J."/>
            <person name="Gnerre S."/>
            <person name="Griggs A."/>
            <person name="Gujja S."/>
            <person name="Hansen M."/>
            <person name="Howarth C."/>
            <person name="Imamovic A."/>
            <person name="Ireland A."/>
            <person name="Larimer J."/>
            <person name="McCowan C."/>
            <person name="Murphy C."/>
            <person name="Pearson M."/>
            <person name="Poon T.W."/>
            <person name="Priest M."/>
            <person name="Roberts A."/>
            <person name="Saif S."/>
            <person name="Shea T."/>
            <person name="Sykes S."/>
            <person name="Wortman J."/>
            <person name="Nusbaum C."/>
            <person name="Birren B."/>
        </authorList>
    </citation>
    <scope>NUCLEOTIDE SEQUENCE [LARGE SCALE GENOMIC DNA]</scope>
    <source>
        <strain evidence="1 2">NIPH 512</strain>
    </source>
</reference>
<protein>
    <submittedName>
        <fullName evidence="1">Uncharacterized protein</fullName>
    </submittedName>
</protein>
<sequence length="37" mass="4366">MLQFFLCLFGLHGATEIDYTIDDEEIKVCRDCLREVE</sequence>
<keyword evidence="2" id="KW-1185">Reference proteome</keyword>
<evidence type="ECO:0000313" key="2">
    <source>
        <dbReference type="Proteomes" id="UP000018465"/>
    </source>
</evidence>
<dbReference type="Proteomes" id="UP000018465">
    <property type="component" value="Unassembled WGS sequence"/>
</dbReference>